<evidence type="ECO:0000256" key="1">
    <source>
        <dbReference type="SAM" id="SignalP"/>
    </source>
</evidence>
<gene>
    <name evidence="2" type="ORF">ULMS_18560</name>
</gene>
<organism evidence="2 3">
    <name type="scientific">Patiriisocius marinistellae</name>
    <dbReference type="NCBI Taxonomy" id="2494560"/>
    <lineage>
        <taxon>Bacteria</taxon>
        <taxon>Pseudomonadati</taxon>
        <taxon>Bacteroidota</taxon>
        <taxon>Flavobacteriia</taxon>
        <taxon>Flavobacteriales</taxon>
        <taxon>Flavobacteriaceae</taxon>
        <taxon>Patiriisocius</taxon>
    </lineage>
</organism>
<keyword evidence="3" id="KW-1185">Reference proteome</keyword>
<dbReference type="RefSeq" id="WP_151894279.1">
    <property type="nucleotide sequence ID" value="NZ_BKCF01000003.1"/>
</dbReference>
<name>A0A5J4FYA3_9FLAO</name>
<feature type="signal peptide" evidence="1">
    <location>
        <begin position="1"/>
        <end position="21"/>
    </location>
</feature>
<proteinExistence type="predicted"/>
<evidence type="ECO:0000313" key="3">
    <source>
        <dbReference type="Proteomes" id="UP000326994"/>
    </source>
</evidence>
<dbReference type="Proteomes" id="UP000326994">
    <property type="component" value="Unassembled WGS sequence"/>
</dbReference>
<evidence type="ECO:0008006" key="4">
    <source>
        <dbReference type="Google" id="ProtNLM"/>
    </source>
</evidence>
<dbReference type="Gene3D" id="2.50.20.10">
    <property type="entry name" value="Lipoprotein localisation LolA/LolB/LppX"/>
    <property type="match status" value="1"/>
</dbReference>
<sequence length="247" mass="27622">MKTLKTLVIALVVLAIAPAMTAQTVDEIINNYFENTGGIDAWNKVEGAKMVGSANQGGMEIPVTMYQTTDGKQMIQINFQGQQMTMLSFDGENMWSTNMMTMAAEKSDTETTENMKKNMGSFPSPFLNYKEKGFQAEYLGKETKEGAEVFKVKLTMQPIMVDGKEQPNVSFFYFDTENYVPIMSETEIPSGPMKGQMAISTFSDYQEVDGLYFPFSLSMAGQAIDMKEIKLNPEVDNAMFAFPEDKK</sequence>
<dbReference type="AlphaFoldDB" id="A0A5J4FYA3"/>
<keyword evidence="1" id="KW-0732">Signal</keyword>
<dbReference type="EMBL" id="BKCF01000003">
    <property type="protein sequence ID" value="GEQ86348.1"/>
    <property type="molecule type" value="Genomic_DNA"/>
</dbReference>
<feature type="chain" id="PRO_5023935746" description="Outer membrane lipoprotein-sorting protein" evidence="1">
    <location>
        <begin position="22"/>
        <end position="247"/>
    </location>
</feature>
<protein>
    <recommendedName>
        <fullName evidence="4">Outer membrane lipoprotein-sorting protein</fullName>
    </recommendedName>
</protein>
<reference evidence="2 3" key="1">
    <citation type="submission" date="2019-08" db="EMBL/GenBank/DDBJ databases">
        <title>Ulvibacter marinistellae sp. nov., isolated from a starfish, Patiria pectinifera.</title>
        <authorList>
            <person name="Kawano K."/>
            <person name="Ushijima N."/>
            <person name="Kihara M."/>
            <person name="Itoh H."/>
        </authorList>
    </citation>
    <scope>NUCLEOTIDE SEQUENCE [LARGE SCALE GENOMIC DNA]</scope>
    <source>
        <strain evidence="2 3">KK4</strain>
    </source>
</reference>
<accession>A0A5J4FYA3</accession>
<dbReference type="OrthoDB" id="128937at2"/>
<evidence type="ECO:0000313" key="2">
    <source>
        <dbReference type="EMBL" id="GEQ86348.1"/>
    </source>
</evidence>
<comment type="caution">
    <text evidence="2">The sequence shown here is derived from an EMBL/GenBank/DDBJ whole genome shotgun (WGS) entry which is preliminary data.</text>
</comment>